<dbReference type="InterPro" id="IPR006419">
    <property type="entry name" value="NMN_transpt_PnuC"/>
</dbReference>
<comment type="caution">
    <text evidence="11">The sequence shown here is derived from an EMBL/GenBank/DDBJ whole genome shotgun (WGS) entry which is preliminary data.</text>
</comment>
<feature type="transmembrane region" description="Helical" evidence="10">
    <location>
        <begin position="41"/>
        <end position="60"/>
    </location>
</feature>
<sequence>MNFQDWIRLFQEQILNTSIIEWLAVGFGVSEVLLAKKNNIWLYPTGIVSILLGMFLLFKANLYAEIILNFYYLIMSVYGWMIWKNKENHHHKEVYASTRKEWIIAISISIIGFAVFYTLLINLPEHFIINGTDIYFTKSDVPFADAFVSAFAWAGMWLLAKRKIENWIFLNISNIVAIPLLIHKKYIMMGCLTTFLFIVAIFGYLDWKKIINNKKMAIAN</sequence>
<organism evidence="11 12">
    <name type="scientific">Pedobacter yonginense</name>
    <dbReference type="NCBI Taxonomy" id="651869"/>
    <lineage>
        <taxon>Bacteria</taxon>
        <taxon>Pseudomonadati</taxon>
        <taxon>Bacteroidota</taxon>
        <taxon>Sphingobacteriia</taxon>
        <taxon>Sphingobacteriales</taxon>
        <taxon>Sphingobacteriaceae</taxon>
        <taxon>Pedobacter</taxon>
    </lineage>
</organism>
<protein>
    <recommendedName>
        <fullName evidence="4">Nicotinamide riboside transporter PnuC</fullName>
    </recommendedName>
</protein>
<keyword evidence="8 10" id="KW-1133">Transmembrane helix</keyword>
<comment type="subcellular location">
    <subcellularLocation>
        <location evidence="2">Cell membrane</location>
        <topology evidence="2">Multi-pass membrane protein</topology>
    </subcellularLocation>
</comment>
<dbReference type="GO" id="GO:0005886">
    <property type="term" value="C:plasma membrane"/>
    <property type="evidence" value="ECO:0007669"/>
    <property type="project" value="UniProtKB-SubCell"/>
</dbReference>
<evidence type="ECO:0000256" key="7">
    <source>
        <dbReference type="ARBA" id="ARBA00022692"/>
    </source>
</evidence>
<gene>
    <name evidence="11" type="ORF">DHW03_15895</name>
</gene>
<keyword evidence="6" id="KW-1003">Cell membrane</keyword>
<feature type="transmembrane region" description="Helical" evidence="10">
    <location>
        <begin position="66"/>
        <end position="83"/>
    </location>
</feature>
<dbReference type="AlphaFoldDB" id="A0A317EHI5"/>
<feature type="transmembrane region" description="Helical" evidence="10">
    <location>
        <begin position="103"/>
        <end position="121"/>
    </location>
</feature>
<feature type="transmembrane region" description="Helical" evidence="10">
    <location>
        <begin position="166"/>
        <end position="181"/>
    </location>
</feature>
<keyword evidence="5" id="KW-0813">Transport</keyword>
<comment type="similarity">
    <text evidence="3">Belongs to the nicotinamide ribonucleoside (NR) uptake permease (TC 4.B.1) family.</text>
</comment>
<dbReference type="RefSeq" id="WP_109926836.1">
    <property type="nucleotide sequence ID" value="NZ_QGNZ01000004.1"/>
</dbReference>
<proteinExistence type="inferred from homology"/>
<evidence type="ECO:0000313" key="11">
    <source>
        <dbReference type="EMBL" id="PWS26270.1"/>
    </source>
</evidence>
<evidence type="ECO:0000256" key="1">
    <source>
        <dbReference type="ARBA" id="ARBA00002672"/>
    </source>
</evidence>
<feature type="transmembrane region" description="Helical" evidence="10">
    <location>
        <begin position="187"/>
        <end position="207"/>
    </location>
</feature>
<evidence type="ECO:0000256" key="8">
    <source>
        <dbReference type="ARBA" id="ARBA00022989"/>
    </source>
</evidence>
<dbReference type="EMBL" id="QGNZ01000004">
    <property type="protein sequence ID" value="PWS26270.1"/>
    <property type="molecule type" value="Genomic_DNA"/>
</dbReference>
<evidence type="ECO:0000313" key="12">
    <source>
        <dbReference type="Proteomes" id="UP000245379"/>
    </source>
</evidence>
<feature type="transmembrane region" description="Helical" evidence="10">
    <location>
        <begin position="141"/>
        <end position="159"/>
    </location>
</feature>
<dbReference type="GO" id="GO:0034257">
    <property type="term" value="F:nicotinamide riboside transmembrane transporter activity"/>
    <property type="evidence" value="ECO:0007669"/>
    <property type="project" value="InterPro"/>
</dbReference>
<evidence type="ECO:0000256" key="4">
    <source>
        <dbReference type="ARBA" id="ARBA00017522"/>
    </source>
</evidence>
<evidence type="ECO:0000256" key="5">
    <source>
        <dbReference type="ARBA" id="ARBA00022448"/>
    </source>
</evidence>
<dbReference type="PANTHER" id="PTHR36122">
    <property type="entry name" value="NICOTINAMIDE RIBOSIDE TRANSPORTER PNUC"/>
    <property type="match status" value="1"/>
</dbReference>
<evidence type="ECO:0000256" key="3">
    <source>
        <dbReference type="ARBA" id="ARBA00006669"/>
    </source>
</evidence>
<reference evidence="11 12" key="1">
    <citation type="submission" date="2018-05" db="EMBL/GenBank/DDBJ databases">
        <title>Pedobacter paludis sp. nov., isolated from wetland soil.</title>
        <authorList>
            <person name="Zhang Y."/>
            <person name="Wang G."/>
        </authorList>
    </citation>
    <scope>NUCLEOTIDE SEQUENCE [LARGE SCALE GENOMIC DNA]</scope>
    <source>
        <strain evidence="11 12">KCTC22721</strain>
    </source>
</reference>
<dbReference type="Pfam" id="PF04973">
    <property type="entry name" value="NMN_transporter"/>
    <property type="match status" value="1"/>
</dbReference>
<evidence type="ECO:0000256" key="6">
    <source>
        <dbReference type="ARBA" id="ARBA00022475"/>
    </source>
</evidence>
<name>A0A317EHI5_9SPHI</name>
<keyword evidence="12" id="KW-1185">Reference proteome</keyword>
<evidence type="ECO:0000256" key="2">
    <source>
        <dbReference type="ARBA" id="ARBA00004651"/>
    </source>
</evidence>
<comment type="function">
    <text evidence="1">Required for nicotinamide riboside transport across the inner membrane.</text>
</comment>
<dbReference type="NCBIfam" id="TIGR01528">
    <property type="entry name" value="NMN_trans_PnuC"/>
    <property type="match status" value="1"/>
</dbReference>
<dbReference type="OrthoDB" id="9791248at2"/>
<evidence type="ECO:0000256" key="9">
    <source>
        <dbReference type="ARBA" id="ARBA00023136"/>
    </source>
</evidence>
<accession>A0A317EHI5</accession>
<dbReference type="Proteomes" id="UP000245379">
    <property type="component" value="Unassembled WGS sequence"/>
</dbReference>
<dbReference type="PANTHER" id="PTHR36122:SF2">
    <property type="entry name" value="NICOTINAMIDE RIBOSIDE TRANSPORTER PNUC"/>
    <property type="match status" value="1"/>
</dbReference>
<evidence type="ECO:0000256" key="10">
    <source>
        <dbReference type="SAM" id="Phobius"/>
    </source>
</evidence>
<keyword evidence="9 10" id="KW-0472">Membrane</keyword>
<keyword evidence="7 10" id="KW-0812">Transmembrane</keyword>